<dbReference type="AlphaFoldDB" id="A0A5E4TFD2"/>
<dbReference type="RefSeq" id="WP_150566014.1">
    <property type="nucleotide sequence ID" value="NZ_CABPSD010000003.1"/>
</dbReference>
<feature type="region of interest" description="Disordered" evidence="2">
    <location>
        <begin position="108"/>
        <end position="136"/>
    </location>
</feature>
<dbReference type="PANTHER" id="PTHR30093:SF47">
    <property type="entry name" value="TYPE IV PILUS NON-CORE MINOR PILIN PILE"/>
    <property type="match status" value="1"/>
</dbReference>
<reference evidence="4 5" key="1">
    <citation type="submission" date="2019-08" db="EMBL/GenBank/DDBJ databases">
        <authorList>
            <person name="Peeters C."/>
        </authorList>
    </citation>
    <scope>NUCLEOTIDE SEQUENCE [LARGE SCALE GENOMIC DNA]</scope>
    <source>
        <strain evidence="4 5">LMG 31116</strain>
    </source>
</reference>
<evidence type="ECO:0000256" key="1">
    <source>
        <dbReference type="ARBA" id="ARBA00022481"/>
    </source>
</evidence>
<keyword evidence="3" id="KW-0812">Transmembrane</keyword>
<organism evidence="4 5">
    <name type="scientific">Pandoraea morbifera</name>
    <dbReference type="NCBI Taxonomy" id="2508300"/>
    <lineage>
        <taxon>Bacteria</taxon>
        <taxon>Pseudomonadati</taxon>
        <taxon>Pseudomonadota</taxon>
        <taxon>Betaproteobacteria</taxon>
        <taxon>Burkholderiales</taxon>
        <taxon>Burkholderiaceae</taxon>
        <taxon>Pandoraea</taxon>
    </lineage>
</organism>
<accession>A0A5E4TFD2</accession>
<dbReference type="PANTHER" id="PTHR30093">
    <property type="entry name" value="GENERAL SECRETION PATHWAY PROTEIN G"/>
    <property type="match status" value="1"/>
</dbReference>
<name>A0A5E4TFD2_9BURK</name>
<dbReference type="EMBL" id="CABPSD010000003">
    <property type="protein sequence ID" value="VVD85154.1"/>
    <property type="molecule type" value="Genomic_DNA"/>
</dbReference>
<proteinExistence type="predicted"/>
<dbReference type="GO" id="GO:0015628">
    <property type="term" value="P:protein secretion by the type II secretion system"/>
    <property type="evidence" value="ECO:0007669"/>
    <property type="project" value="InterPro"/>
</dbReference>
<keyword evidence="1" id="KW-0488">Methylation</keyword>
<gene>
    <name evidence="4" type="ORF">PMO31116_01300</name>
</gene>
<dbReference type="Pfam" id="PF07963">
    <property type="entry name" value="N_methyl"/>
    <property type="match status" value="1"/>
</dbReference>
<dbReference type="Proteomes" id="UP000368474">
    <property type="component" value="Unassembled WGS sequence"/>
</dbReference>
<evidence type="ECO:0000256" key="3">
    <source>
        <dbReference type="SAM" id="Phobius"/>
    </source>
</evidence>
<dbReference type="NCBIfam" id="TIGR02532">
    <property type="entry name" value="IV_pilin_GFxxxE"/>
    <property type="match status" value="1"/>
</dbReference>
<dbReference type="InterPro" id="IPR012902">
    <property type="entry name" value="N_methyl_site"/>
</dbReference>
<dbReference type="InterPro" id="IPR045584">
    <property type="entry name" value="Pilin-like"/>
</dbReference>
<sequence>MVRSIATGKPEPRAGARLSCGFTLIELLVVLAIVALLLSIAAPRYFRQYDKARETVLRHNLEALRQALDDYRDDRGESPATLDVLVTSHYLKTLPLDPVTGRNDTWRLAPGDDRRPADVHSGATGRALDGSTYASW</sequence>
<evidence type="ECO:0000313" key="5">
    <source>
        <dbReference type="Proteomes" id="UP000368474"/>
    </source>
</evidence>
<keyword evidence="3" id="KW-0472">Membrane</keyword>
<protein>
    <submittedName>
        <fullName evidence="4">Type II secretion system protein G</fullName>
    </submittedName>
</protein>
<evidence type="ECO:0000313" key="4">
    <source>
        <dbReference type="EMBL" id="VVD85154.1"/>
    </source>
</evidence>
<keyword evidence="5" id="KW-1185">Reference proteome</keyword>
<dbReference type="SUPFAM" id="SSF54523">
    <property type="entry name" value="Pili subunits"/>
    <property type="match status" value="1"/>
</dbReference>
<feature type="transmembrane region" description="Helical" evidence="3">
    <location>
        <begin position="22"/>
        <end position="43"/>
    </location>
</feature>
<dbReference type="Gene3D" id="3.30.700.10">
    <property type="entry name" value="Glycoprotein, Type 4 Pilin"/>
    <property type="match status" value="1"/>
</dbReference>
<evidence type="ECO:0000256" key="2">
    <source>
        <dbReference type="SAM" id="MobiDB-lite"/>
    </source>
</evidence>
<dbReference type="GO" id="GO:0015627">
    <property type="term" value="C:type II protein secretion system complex"/>
    <property type="evidence" value="ECO:0007669"/>
    <property type="project" value="InterPro"/>
</dbReference>
<keyword evidence="3" id="KW-1133">Transmembrane helix</keyword>
<dbReference type="PRINTS" id="PR00813">
    <property type="entry name" value="BCTERIALGSPG"/>
</dbReference>
<dbReference type="InterPro" id="IPR000983">
    <property type="entry name" value="Bac_GSPG_pilin"/>
</dbReference>